<organism evidence="2 3">
    <name type="scientific">Candidatus Woesebacteria bacterium RIFOXYA1_FULL_43_9</name>
    <dbReference type="NCBI Taxonomy" id="1802534"/>
    <lineage>
        <taxon>Bacteria</taxon>
        <taxon>Candidatus Woeseibacteriota</taxon>
    </lineage>
</organism>
<keyword evidence="1" id="KW-0812">Transmembrane</keyword>
<comment type="caution">
    <text evidence="2">The sequence shown here is derived from an EMBL/GenBank/DDBJ whole genome shotgun (WGS) entry which is preliminary data.</text>
</comment>
<sequence length="172" mass="19672">MKTINLIPVKWSKTGRESLIKKRLYLTNSILSAVGIIVLFAGGTFYFWKNTEYRTMVAKNKKVEENLLQIATQDQSYSFLKNRLGSIVEIQKNKTNDFFFLIRDLLLANEAQPHLSEYEISASAAKITLVFPDPLSIDTFLETTNQYGFRSVVVDSLEKETGAYKMKIDITK</sequence>
<accession>A0A1F8CKZ3</accession>
<dbReference type="EMBL" id="MGHU01000035">
    <property type="protein sequence ID" value="OGM77023.1"/>
    <property type="molecule type" value="Genomic_DNA"/>
</dbReference>
<name>A0A1F8CKZ3_9BACT</name>
<proteinExistence type="predicted"/>
<feature type="transmembrane region" description="Helical" evidence="1">
    <location>
        <begin position="25"/>
        <end position="48"/>
    </location>
</feature>
<evidence type="ECO:0000313" key="3">
    <source>
        <dbReference type="Proteomes" id="UP000179241"/>
    </source>
</evidence>
<reference evidence="2 3" key="1">
    <citation type="journal article" date="2016" name="Nat. Commun.">
        <title>Thousands of microbial genomes shed light on interconnected biogeochemical processes in an aquifer system.</title>
        <authorList>
            <person name="Anantharaman K."/>
            <person name="Brown C.T."/>
            <person name="Hug L.A."/>
            <person name="Sharon I."/>
            <person name="Castelle C.J."/>
            <person name="Probst A.J."/>
            <person name="Thomas B.C."/>
            <person name="Singh A."/>
            <person name="Wilkins M.J."/>
            <person name="Karaoz U."/>
            <person name="Brodie E.L."/>
            <person name="Williams K.H."/>
            <person name="Hubbard S.S."/>
            <person name="Banfield J.F."/>
        </authorList>
    </citation>
    <scope>NUCLEOTIDE SEQUENCE [LARGE SCALE GENOMIC DNA]</scope>
</reference>
<keyword evidence="1" id="KW-0472">Membrane</keyword>
<protein>
    <submittedName>
        <fullName evidence="2">Uncharacterized protein</fullName>
    </submittedName>
</protein>
<dbReference type="Proteomes" id="UP000179241">
    <property type="component" value="Unassembled WGS sequence"/>
</dbReference>
<keyword evidence="1" id="KW-1133">Transmembrane helix</keyword>
<gene>
    <name evidence="2" type="ORF">A2188_02035</name>
</gene>
<evidence type="ECO:0000256" key="1">
    <source>
        <dbReference type="SAM" id="Phobius"/>
    </source>
</evidence>
<dbReference type="AlphaFoldDB" id="A0A1F8CKZ3"/>
<evidence type="ECO:0000313" key="2">
    <source>
        <dbReference type="EMBL" id="OGM77023.1"/>
    </source>
</evidence>